<feature type="compositionally biased region" description="Low complexity" evidence="1">
    <location>
        <begin position="33"/>
        <end position="44"/>
    </location>
</feature>
<keyword evidence="2" id="KW-0472">Membrane</keyword>
<evidence type="ECO:0000313" key="4">
    <source>
        <dbReference type="Proteomes" id="UP000680588"/>
    </source>
</evidence>
<accession>A0A975S6W3</accession>
<dbReference type="Proteomes" id="UP000680588">
    <property type="component" value="Chromosome"/>
</dbReference>
<evidence type="ECO:0000256" key="2">
    <source>
        <dbReference type="SAM" id="Phobius"/>
    </source>
</evidence>
<keyword evidence="2" id="KW-0812">Transmembrane</keyword>
<keyword evidence="2" id="KW-1133">Transmembrane helix</keyword>
<dbReference type="EMBL" id="CP076456">
    <property type="protein sequence ID" value="QWQ36928.1"/>
    <property type="molecule type" value="Genomic_DNA"/>
</dbReference>
<feature type="compositionally biased region" description="Low complexity" evidence="1">
    <location>
        <begin position="51"/>
        <end position="87"/>
    </location>
</feature>
<name>A0A975S6W3_9MICC</name>
<dbReference type="KEGG" id="asun:KG104_03780"/>
<feature type="region of interest" description="Disordered" evidence="1">
    <location>
        <begin position="26"/>
        <end position="149"/>
    </location>
</feature>
<reference evidence="3" key="1">
    <citation type="submission" date="2021-06" db="EMBL/GenBank/DDBJ databases">
        <title>Novel species in genus Arthrobacter.</title>
        <authorList>
            <person name="Zhang G."/>
        </authorList>
    </citation>
    <scope>NUCLEOTIDE SEQUENCE</scope>
    <source>
        <strain evidence="3">Zg-ZUI122</strain>
    </source>
</reference>
<dbReference type="AlphaFoldDB" id="A0A975S6W3"/>
<sequence>MNFCMSCGTKLQPEWQFCANCRRPVDTAGSPQAAGTATGAVSVTPVPPEAPESAARQPEAASPAAAPQTQATQPGPPQTQEAQGAAASTGATRIIETGGPGHAAPAQPGGGYGAPAGGDGHSGPPSSGGGDGGGSGPEGPADGDTPESGKKTNRKAIILGAVAVVLVAVGVGTFLFIQNMIRGGAGSPEQVAEKLIESIETKDGIRLVTMVAPAEREALDKFQEGFMDKVEEFGIFEAANKVGEDSVEDEFDDEINLDGISVTFENVEPTVTEVDDQLAVLNFSSGTVRLQIDPEQTTGAVRSGLEASGEMEPVDETADLADLDIEGEGLRVAAVKDGGRWYVSPMYSGLELVLQLTGNERGSLPEPTDGADSPAEAAQALVGAVPGILDSGKFTDLGKYLMSYEGNAVHYYGGALDEAMDGGIDSGLEITANTFKDAEKDGDRGRALVEELKMEADGDALSLTADCMESGPEKYCRGESGYVMTNGSFDDEAIMRAFPQLGLSSVKEDGKWKVSIMDTTTDLALQWMDTITREQALAMLDLARSEDAAGTMTLDEETDLEFNSAGYAVMTLKLEEDTALQGEGGGDSYSSYTVYSKDGKEEITSSDELFADETPAGEYKVVIFAGDEWADEFAAKGNDVKHSGSVTIQEQVAPSAIDGFETLQYNYLTLDEYPGPTETHVLDVPKGANVELVVTAEGYMGAWDKPGSLVLTLDGKTHKVPVTNDDEELTIPLSAGMGQELSVELVKGDGSGEEVDYTLELVTK</sequence>
<feature type="transmembrane region" description="Helical" evidence="2">
    <location>
        <begin position="156"/>
        <end position="177"/>
    </location>
</feature>
<organism evidence="3 4">
    <name type="scientific">Arthrobacter sunyaminii</name>
    <dbReference type="NCBI Taxonomy" id="2816859"/>
    <lineage>
        <taxon>Bacteria</taxon>
        <taxon>Bacillati</taxon>
        <taxon>Actinomycetota</taxon>
        <taxon>Actinomycetes</taxon>
        <taxon>Micrococcales</taxon>
        <taxon>Micrococcaceae</taxon>
        <taxon>Arthrobacter</taxon>
    </lineage>
</organism>
<dbReference type="RefSeq" id="WP_207347326.1">
    <property type="nucleotide sequence ID" value="NZ_CP076456.1"/>
</dbReference>
<keyword evidence="4" id="KW-1185">Reference proteome</keyword>
<evidence type="ECO:0000313" key="3">
    <source>
        <dbReference type="EMBL" id="QWQ36928.1"/>
    </source>
</evidence>
<feature type="compositionally biased region" description="Gly residues" evidence="1">
    <location>
        <begin position="108"/>
        <end position="137"/>
    </location>
</feature>
<proteinExistence type="predicted"/>
<protein>
    <submittedName>
        <fullName evidence="3">Zinc ribbon domain-containing protein</fullName>
    </submittedName>
</protein>
<evidence type="ECO:0000256" key="1">
    <source>
        <dbReference type="SAM" id="MobiDB-lite"/>
    </source>
</evidence>
<gene>
    <name evidence="3" type="ORF">KG104_03780</name>
</gene>